<reference evidence="2 3" key="1">
    <citation type="submission" date="2020-04" db="EMBL/GenBank/DDBJ databases">
        <authorList>
            <person name="De Canck E."/>
        </authorList>
    </citation>
    <scope>NUCLEOTIDE SEQUENCE [LARGE SCALE GENOMIC DNA]</scope>
    <source>
        <strain evidence="2 3">LMG 26841</strain>
    </source>
</reference>
<evidence type="ECO:0000313" key="2">
    <source>
        <dbReference type="EMBL" id="CAB3899975.1"/>
    </source>
</evidence>
<name>A0A6S7E7U0_9BURK</name>
<keyword evidence="1" id="KW-0472">Membrane</keyword>
<keyword evidence="1" id="KW-0812">Transmembrane</keyword>
<feature type="transmembrane region" description="Helical" evidence="1">
    <location>
        <begin position="7"/>
        <end position="26"/>
    </location>
</feature>
<sequence>MKRNRAWIFVATVALICVLPLWWSLWTSASPVANEKRAPVAVVETPTTRTPFSPPNGGRDIRSLSVHPNGVDWLFVECAQSGDNRCDVMRYRLDSGRLYRYALPPAYSYTYARYSPKGNFIVMSRRPVYGDTEEDLRRSLHDLQIVLMHEDGSALEVVPVAPGNKLSPFMSPDESRIAFWRSERLVPPGRRVRLLEFDIWEFDRRGMHEQPFAGIFKFVDGGQAQYISDDEILLESFGPSRLFSRYHEIYAGSEIYRMRRGNEVVPTPDVFDGIEHVRMPSMDRAGNLCLWGQTPRYGLTVIRISLDGRRQAWQEGPSQLGPSFEPREMVCDQAGKYIASIYRDHSVGLGGGTGGMAMLDIATDTWSTLPLPSAREAEEIPVIDSRDEMRRVGH</sequence>
<dbReference type="SUPFAM" id="SSF69304">
    <property type="entry name" value="Tricorn protease N-terminal domain"/>
    <property type="match status" value="1"/>
</dbReference>
<evidence type="ECO:0000256" key="1">
    <source>
        <dbReference type="SAM" id="Phobius"/>
    </source>
</evidence>
<evidence type="ECO:0000313" key="3">
    <source>
        <dbReference type="Proteomes" id="UP000494272"/>
    </source>
</evidence>
<proteinExistence type="predicted"/>
<gene>
    <name evidence="2" type="ORF">LMG26841_04424</name>
</gene>
<keyword evidence="3" id="KW-1185">Reference proteome</keyword>
<dbReference type="AlphaFoldDB" id="A0A6S7E7U0"/>
<dbReference type="InterPro" id="IPR011042">
    <property type="entry name" value="6-blade_b-propeller_TolB-like"/>
</dbReference>
<dbReference type="EMBL" id="CADIKW010000011">
    <property type="protein sequence ID" value="CAB3899975.1"/>
    <property type="molecule type" value="Genomic_DNA"/>
</dbReference>
<organism evidence="2 3">
    <name type="scientific">Achromobacter dolens</name>
    <dbReference type="NCBI Taxonomy" id="1287738"/>
    <lineage>
        <taxon>Bacteria</taxon>
        <taxon>Pseudomonadati</taxon>
        <taxon>Pseudomonadota</taxon>
        <taxon>Betaproteobacteria</taxon>
        <taxon>Burkholderiales</taxon>
        <taxon>Alcaligenaceae</taxon>
        <taxon>Achromobacter</taxon>
    </lineage>
</organism>
<dbReference type="Gene3D" id="2.120.10.30">
    <property type="entry name" value="TolB, C-terminal domain"/>
    <property type="match status" value="1"/>
</dbReference>
<accession>A0A6S7E7U0</accession>
<dbReference type="Proteomes" id="UP000494272">
    <property type="component" value="Unassembled WGS sequence"/>
</dbReference>
<protein>
    <submittedName>
        <fullName evidence="2">Uncharacterized protein</fullName>
    </submittedName>
</protein>
<keyword evidence="1" id="KW-1133">Transmembrane helix</keyword>